<dbReference type="GO" id="GO:0005975">
    <property type="term" value="P:carbohydrate metabolic process"/>
    <property type="evidence" value="ECO:0007669"/>
    <property type="project" value="UniProtKB-ARBA"/>
</dbReference>
<evidence type="ECO:0000256" key="1">
    <source>
        <dbReference type="SAM" id="MobiDB-lite"/>
    </source>
</evidence>
<dbReference type="STRING" id="386301.SAMN05216282_101238"/>
<feature type="compositionally biased region" description="Low complexity" evidence="1">
    <location>
        <begin position="19"/>
        <end position="42"/>
    </location>
</feature>
<keyword evidence="2" id="KW-0812">Transmembrane</keyword>
<protein>
    <recommendedName>
        <fullName evidence="5">Bacterial Ig-like domain-containing protein</fullName>
    </recommendedName>
</protein>
<accession>A0A1G8XIT2</accession>
<feature type="transmembrane region" description="Helical" evidence="2">
    <location>
        <begin position="561"/>
        <end position="586"/>
    </location>
</feature>
<dbReference type="AlphaFoldDB" id="A0A1G8XIT2"/>
<feature type="transmembrane region" description="Helical" evidence="2">
    <location>
        <begin position="592"/>
        <end position="611"/>
    </location>
</feature>
<feature type="region of interest" description="Disordered" evidence="1">
    <location>
        <begin position="289"/>
        <end position="364"/>
    </location>
</feature>
<feature type="transmembrane region" description="Helical" evidence="2">
    <location>
        <begin position="443"/>
        <end position="463"/>
    </location>
</feature>
<keyword evidence="4" id="KW-1185">Reference proteome</keyword>
<dbReference type="RefSeq" id="WP_092321247.1">
    <property type="nucleotide sequence ID" value="NZ_SOHP01000042.1"/>
</dbReference>
<dbReference type="InterPro" id="IPR013783">
    <property type="entry name" value="Ig-like_fold"/>
</dbReference>
<sequence>MLASLAGTPGAALAEELVPPATSTPTPTPTPVAARAGAPAITSPSDGVFVGSSNTSLAGTRSAGQDVQVLDPAGGDPLCFVPDDGGTEWACTGIPLPNGPSIALRVVVAGEPDLWDEITVAVLGEPTVSGGARGQDSSNGMVRGTGYPGASVTARLSGGGQCVSTVDDAGDWVCLFTGPLQGGDRQVAASQSTGYSSPSSSNASEPVNVFFDVDAPTAPLISAPTSGDRVPLGGADYSGTGETGARVTVFAGAYSVCSATVQTGAWRCSGGGVAAGSYSVTAVQQDAAGNVGPGSSPIRVAYGPRPASNPKPSTAGPTAAPATPAAPVPPQATAEATPLPPTTAPEAHGPGRGTGGTTGDWDDATAFTSAVAPPGSAGPFPWLQAVLWALGALVLVAMPARLLAGTISRSRDGRPLWHRMPLTGRNRAGEEFEVAPAVRLNRWLLGGAALLAAATLIMLSGPVTDRPAYLRLLVAVVIGLVVVNAAGTLVPLWWSSRVLHTPASATFLPRYLLLVGVAALASRVFEIEPALVFGLLGSVAVADGAPAHRRGQLAAVRAGSLILLAVLAWLALGALPGATGFVGALAAETLNAVVLAAIGSVVLVLVPLGSTSGRRILAWSPPIWAGLTVLANTFFFAVLSPVVANWYSDGTVTFLWAAVAVFAALCVGAWAWQRFVVPALR</sequence>
<feature type="transmembrane region" description="Helical" evidence="2">
    <location>
        <begin position="469"/>
        <end position="495"/>
    </location>
</feature>
<keyword evidence="2" id="KW-0472">Membrane</keyword>
<evidence type="ECO:0000313" key="3">
    <source>
        <dbReference type="EMBL" id="SDJ90509.1"/>
    </source>
</evidence>
<dbReference type="Gene3D" id="2.60.40.10">
    <property type="entry name" value="Immunoglobulins"/>
    <property type="match status" value="1"/>
</dbReference>
<name>A0A1G8XIT2_9MICO</name>
<evidence type="ECO:0000256" key="2">
    <source>
        <dbReference type="SAM" id="Phobius"/>
    </source>
</evidence>
<keyword evidence="2" id="KW-1133">Transmembrane helix</keyword>
<reference evidence="3 4" key="1">
    <citation type="submission" date="2016-10" db="EMBL/GenBank/DDBJ databases">
        <authorList>
            <person name="de Groot N.N."/>
        </authorList>
    </citation>
    <scope>NUCLEOTIDE SEQUENCE [LARGE SCALE GENOMIC DNA]</scope>
    <source>
        <strain evidence="3 4">CGMCC 1.5382</strain>
    </source>
</reference>
<dbReference type="Proteomes" id="UP000198701">
    <property type="component" value="Unassembled WGS sequence"/>
</dbReference>
<proteinExistence type="predicted"/>
<feature type="compositionally biased region" description="Low complexity" evidence="1">
    <location>
        <begin position="310"/>
        <end position="323"/>
    </location>
</feature>
<feature type="region of interest" description="Disordered" evidence="1">
    <location>
        <begin position="16"/>
        <end position="47"/>
    </location>
</feature>
<feature type="transmembrane region" description="Helical" evidence="2">
    <location>
        <begin position="382"/>
        <end position="404"/>
    </location>
</feature>
<gene>
    <name evidence="3" type="ORF">SAMN05216282_101238</name>
</gene>
<dbReference type="EMBL" id="FNFU01000001">
    <property type="protein sequence ID" value="SDJ90509.1"/>
    <property type="molecule type" value="Genomic_DNA"/>
</dbReference>
<organism evidence="3 4">
    <name type="scientific">Cryobacterium psychrotolerans</name>
    <dbReference type="NCBI Taxonomy" id="386301"/>
    <lineage>
        <taxon>Bacteria</taxon>
        <taxon>Bacillati</taxon>
        <taxon>Actinomycetota</taxon>
        <taxon>Actinomycetes</taxon>
        <taxon>Micrococcales</taxon>
        <taxon>Microbacteriaceae</taxon>
        <taxon>Cryobacterium</taxon>
    </lineage>
</organism>
<evidence type="ECO:0000313" key="4">
    <source>
        <dbReference type="Proteomes" id="UP000198701"/>
    </source>
</evidence>
<evidence type="ECO:0008006" key="5">
    <source>
        <dbReference type="Google" id="ProtNLM"/>
    </source>
</evidence>
<feature type="transmembrane region" description="Helical" evidence="2">
    <location>
        <begin position="623"/>
        <end position="647"/>
    </location>
</feature>
<feature type="transmembrane region" description="Helical" evidence="2">
    <location>
        <begin position="653"/>
        <end position="672"/>
    </location>
</feature>